<dbReference type="EMBL" id="CP005986">
    <property type="protein sequence ID" value="AIA54434.1"/>
    <property type="molecule type" value="Genomic_DNA"/>
</dbReference>
<protein>
    <recommendedName>
        <fullName evidence="6">PhoH-like protein</fullName>
    </recommendedName>
</protein>
<evidence type="ECO:0000313" key="9">
    <source>
        <dbReference type="EMBL" id="AIA54434.1"/>
    </source>
</evidence>
<sequence length="342" mass="36851">MGALGGCPSGRLMAATEPPSSGATTQAEFIADLATSTQLAEMAGQLDSHLKQIEAQLGVIVLPRGSHFHISGPAEAVQAAQQVLLQLYQQARQGRSLSAQWVHHSIQGARLDAEAVQAGDVGAGVQTRRGVVHGRGVRQRRYLDAIRRNDLTFGIGPAGTGKTYLAVAAAVEALSQESVQRLLLVRPAVEAGERLGFLPGSLSEKVDPYLRPLYDALYEMLGFEKVSKLLERQVIEVAPLAYMRGRTLNEAFVILDEAQNTTPEQMKMFLTRMGFGAKVVVTGDVTQVDLPRGQPSGLVQAVEILRGMAGVEMIFFQSADVVRHPLVARIVEAYDRTVETAS</sequence>
<dbReference type="KEGG" id="acz:Acaty_c0549"/>
<feature type="region of interest" description="Disordered" evidence="7">
    <location>
        <begin position="1"/>
        <end position="23"/>
    </location>
</feature>
<evidence type="ECO:0000256" key="1">
    <source>
        <dbReference type="ARBA" id="ARBA00004496"/>
    </source>
</evidence>
<dbReference type="InterPro" id="IPR003714">
    <property type="entry name" value="PhoH"/>
</dbReference>
<evidence type="ECO:0000259" key="8">
    <source>
        <dbReference type="Pfam" id="PF02562"/>
    </source>
</evidence>
<keyword evidence="5" id="KW-0067">ATP-binding</keyword>
<dbReference type="GO" id="GO:0005829">
    <property type="term" value="C:cytosol"/>
    <property type="evidence" value="ECO:0007669"/>
    <property type="project" value="TreeGrafter"/>
</dbReference>
<dbReference type="PANTHER" id="PTHR30473:SF1">
    <property type="entry name" value="PHOH-LIKE PROTEIN"/>
    <property type="match status" value="1"/>
</dbReference>
<dbReference type="SUPFAM" id="SSF52540">
    <property type="entry name" value="P-loop containing nucleoside triphosphate hydrolases"/>
    <property type="match status" value="1"/>
</dbReference>
<dbReference type="eggNOG" id="COG1702">
    <property type="taxonomic scope" value="Bacteria"/>
</dbReference>
<proteinExistence type="inferred from homology"/>
<keyword evidence="3" id="KW-0963">Cytoplasm</keyword>
<dbReference type="GO" id="GO:0005524">
    <property type="term" value="F:ATP binding"/>
    <property type="evidence" value="ECO:0007669"/>
    <property type="project" value="UniProtKB-KW"/>
</dbReference>
<dbReference type="AlphaFoldDB" id="A0A059ZN49"/>
<comment type="similarity">
    <text evidence="2">Belongs to the PhoH family.</text>
</comment>
<gene>
    <name evidence="9" type="ORF">Acaty_c0549</name>
</gene>
<name>A0A059ZN49_ACICK</name>
<evidence type="ECO:0000256" key="6">
    <source>
        <dbReference type="ARBA" id="ARBA00039970"/>
    </source>
</evidence>
<dbReference type="InterPro" id="IPR027417">
    <property type="entry name" value="P-loop_NTPase"/>
</dbReference>
<dbReference type="PANTHER" id="PTHR30473">
    <property type="entry name" value="PROTEIN PHOH"/>
    <property type="match status" value="1"/>
</dbReference>
<organism evidence="9 10">
    <name type="scientific">Acidithiobacillus caldus (strain ATCC 51756 / DSM 8584 / KU)</name>
    <dbReference type="NCBI Taxonomy" id="637389"/>
    <lineage>
        <taxon>Bacteria</taxon>
        <taxon>Pseudomonadati</taxon>
        <taxon>Pseudomonadota</taxon>
        <taxon>Acidithiobacillia</taxon>
        <taxon>Acidithiobacillales</taxon>
        <taxon>Acidithiobacillaceae</taxon>
        <taxon>Acidithiobacillus</taxon>
    </lineage>
</organism>
<feature type="domain" description="PhoH-like protein" evidence="8">
    <location>
        <begin position="132"/>
        <end position="335"/>
    </location>
</feature>
<reference evidence="9 10" key="1">
    <citation type="journal article" date="2009" name="J. Bacteriol.">
        <title>Draft genome sequence of the extremely acidophilic bacterium Acidithiobacillus caldus ATCC 51756 reveals metabolic versatility in the genus Acidithiobacillus.</title>
        <authorList>
            <person name="Valdes J."/>
            <person name="Quatrini R."/>
            <person name="Hallberg K."/>
            <person name="Dopson M."/>
            <person name="Valenzuela P.D."/>
            <person name="Holmes D.S."/>
        </authorList>
    </citation>
    <scope>NUCLEOTIDE SEQUENCE [LARGE SCALE GENOMIC DNA]</scope>
    <source>
        <strain evidence="10">ATCC 51756 / DSM 8584 / KU</strain>
    </source>
</reference>
<dbReference type="Proteomes" id="UP000005522">
    <property type="component" value="Chromosome"/>
</dbReference>
<dbReference type="HOGENOM" id="CLU_051654_0_1_6"/>
<evidence type="ECO:0000256" key="2">
    <source>
        <dbReference type="ARBA" id="ARBA00010393"/>
    </source>
</evidence>
<evidence type="ECO:0000256" key="4">
    <source>
        <dbReference type="ARBA" id="ARBA00022741"/>
    </source>
</evidence>
<dbReference type="FunFam" id="3.40.50.300:FF:000013">
    <property type="entry name" value="PhoH family ATPase"/>
    <property type="match status" value="1"/>
</dbReference>
<dbReference type="Pfam" id="PF02562">
    <property type="entry name" value="PhoH"/>
    <property type="match status" value="1"/>
</dbReference>
<evidence type="ECO:0000256" key="7">
    <source>
        <dbReference type="SAM" id="MobiDB-lite"/>
    </source>
</evidence>
<evidence type="ECO:0000313" key="10">
    <source>
        <dbReference type="Proteomes" id="UP000005522"/>
    </source>
</evidence>
<comment type="subcellular location">
    <subcellularLocation>
        <location evidence="1">Cytoplasm</location>
    </subcellularLocation>
</comment>
<dbReference type="InterPro" id="IPR051451">
    <property type="entry name" value="PhoH2-like"/>
</dbReference>
<dbReference type="Gene3D" id="3.40.50.300">
    <property type="entry name" value="P-loop containing nucleotide triphosphate hydrolases"/>
    <property type="match status" value="1"/>
</dbReference>
<accession>A0A059ZN49</accession>
<evidence type="ECO:0000256" key="3">
    <source>
        <dbReference type="ARBA" id="ARBA00022490"/>
    </source>
</evidence>
<evidence type="ECO:0000256" key="5">
    <source>
        <dbReference type="ARBA" id="ARBA00022840"/>
    </source>
</evidence>
<keyword evidence="4" id="KW-0547">Nucleotide-binding</keyword>